<dbReference type="PANTHER" id="PTHR43132">
    <property type="entry name" value="ARSENICAL RESISTANCE OPERON REPRESSOR ARSR-RELATED"/>
    <property type="match status" value="1"/>
</dbReference>
<protein>
    <submittedName>
        <fullName evidence="5">Helix-turn-helix transcriptional regulator</fullName>
    </submittedName>
</protein>
<evidence type="ECO:0000256" key="2">
    <source>
        <dbReference type="ARBA" id="ARBA00023125"/>
    </source>
</evidence>
<dbReference type="InterPro" id="IPR001845">
    <property type="entry name" value="HTH_ArsR_DNA-bd_dom"/>
</dbReference>
<evidence type="ECO:0000256" key="3">
    <source>
        <dbReference type="ARBA" id="ARBA00023163"/>
    </source>
</evidence>
<dbReference type="EMBL" id="JAHCQH010000022">
    <property type="protein sequence ID" value="MBS9479070.1"/>
    <property type="molecule type" value="Genomic_DNA"/>
</dbReference>
<keyword evidence="3" id="KW-0804">Transcription</keyword>
<evidence type="ECO:0000313" key="6">
    <source>
        <dbReference type="Proteomes" id="UP001166585"/>
    </source>
</evidence>
<dbReference type="CDD" id="cd00090">
    <property type="entry name" value="HTH_ARSR"/>
    <property type="match status" value="1"/>
</dbReference>
<dbReference type="PANTHER" id="PTHR43132:SF2">
    <property type="entry name" value="ARSENICAL RESISTANCE OPERON REPRESSOR ARSR-RELATED"/>
    <property type="match status" value="1"/>
</dbReference>
<keyword evidence="1" id="KW-0805">Transcription regulation</keyword>
<dbReference type="SMART" id="SM00418">
    <property type="entry name" value="HTH_ARSR"/>
    <property type="match status" value="1"/>
</dbReference>
<dbReference type="Pfam" id="PF12840">
    <property type="entry name" value="HTH_20"/>
    <property type="match status" value="1"/>
</dbReference>
<dbReference type="PRINTS" id="PR00778">
    <property type="entry name" value="HTHARSR"/>
</dbReference>
<dbReference type="Gene3D" id="1.10.10.10">
    <property type="entry name" value="Winged helix-like DNA-binding domain superfamily/Winged helix DNA-binding domain"/>
    <property type="match status" value="1"/>
</dbReference>
<keyword evidence="6" id="KW-1185">Reference proteome</keyword>
<comment type="caution">
    <text evidence="5">The sequence shown here is derived from an EMBL/GenBank/DDBJ whole genome shotgun (WGS) entry which is preliminary data.</text>
</comment>
<dbReference type="Proteomes" id="UP001166585">
    <property type="component" value="Unassembled WGS sequence"/>
</dbReference>
<evidence type="ECO:0000256" key="1">
    <source>
        <dbReference type="ARBA" id="ARBA00023015"/>
    </source>
</evidence>
<proteinExistence type="predicted"/>
<dbReference type="NCBIfam" id="NF033788">
    <property type="entry name" value="HTH_metalloreg"/>
    <property type="match status" value="1"/>
</dbReference>
<dbReference type="InterPro" id="IPR036388">
    <property type="entry name" value="WH-like_DNA-bd_sf"/>
</dbReference>
<evidence type="ECO:0000313" key="5">
    <source>
        <dbReference type="EMBL" id="MBS9479070.1"/>
    </source>
</evidence>
<evidence type="ECO:0000259" key="4">
    <source>
        <dbReference type="PROSITE" id="PS50987"/>
    </source>
</evidence>
<feature type="domain" description="HTH arsR-type" evidence="4">
    <location>
        <begin position="1"/>
        <end position="96"/>
    </location>
</feature>
<gene>
    <name evidence="5" type="ORF">KIP89_18335</name>
</gene>
<keyword evidence="2" id="KW-0238">DNA-binding</keyword>
<dbReference type="InterPro" id="IPR051011">
    <property type="entry name" value="Metal_resp_trans_reg"/>
</dbReference>
<dbReference type="PROSITE" id="PS50987">
    <property type="entry name" value="HTH_ARSR_2"/>
    <property type="match status" value="1"/>
</dbReference>
<dbReference type="InterPro" id="IPR036390">
    <property type="entry name" value="WH_DNA-bd_sf"/>
</dbReference>
<reference evidence="5" key="1">
    <citation type="submission" date="2021-05" db="EMBL/GenBank/DDBJ databases">
        <authorList>
            <person name="Sun Q."/>
            <person name="Inoue M."/>
        </authorList>
    </citation>
    <scope>NUCLEOTIDE SEQUENCE</scope>
    <source>
        <strain evidence="5">VKM B-3255</strain>
    </source>
</reference>
<name>A0ABS5RBN8_9HYPH</name>
<sequence>MDEARAIDAFGALAQETRLRIVRLLVTAGPEGLPAGVIGEAMGGASSSRMSFHLSQLEQAGLVTSRREGRSILYNATFPALAELIEFLMRDCCRGHPDVCRPAVAALSGAAGSEAVRAAVPDKGAPTSAA</sequence>
<accession>A0ABS5RBN8</accession>
<dbReference type="InterPro" id="IPR011991">
    <property type="entry name" value="ArsR-like_HTH"/>
</dbReference>
<dbReference type="RefSeq" id="WP_213757034.1">
    <property type="nucleotide sequence ID" value="NZ_JAHCQH010000022.1"/>
</dbReference>
<organism evidence="5 6">
    <name type="scientific">Ancylobacter radicis</name>
    <dbReference type="NCBI Taxonomy" id="2836179"/>
    <lineage>
        <taxon>Bacteria</taxon>
        <taxon>Pseudomonadati</taxon>
        <taxon>Pseudomonadota</taxon>
        <taxon>Alphaproteobacteria</taxon>
        <taxon>Hyphomicrobiales</taxon>
        <taxon>Xanthobacteraceae</taxon>
        <taxon>Ancylobacter</taxon>
    </lineage>
</organism>
<dbReference type="SUPFAM" id="SSF46785">
    <property type="entry name" value="Winged helix' DNA-binding domain"/>
    <property type="match status" value="1"/>
</dbReference>